<reference evidence="3" key="1">
    <citation type="submission" date="2025-08" db="UniProtKB">
        <authorList>
            <consortium name="RefSeq"/>
        </authorList>
    </citation>
    <scope>IDENTIFICATION</scope>
</reference>
<dbReference type="KEGG" id="gsh:117356481"/>
<dbReference type="AlphaFoldDB" id="A0A6P8QVH7"/>
<dbReference type="Pfam" id="PF15667">
    <property type="entry name" value="CMIP6"/>
    <property type="match status" value="1"/>
</dbReference>
<dbReference type="PANTHER" id="PTHR35087:SF1">
    <property type="entry name" value="RIKEN CDNA 4930505A04 GENE"/>
    <property type="match status" value="1"/>
</dbReference>
<name>A0A6P8QVH7_GEOSA</name>
<evidence type="ECO:0000256" key="1">
    <source>
        <dbReference type="SAM" id="MobiDB-lite"/>
    </source>
</evidence>
<organism evidence="2 3">
    <name type="scientific">Geotrypetes seraphini</name>
    <name type="common">Gaboon caecilian</name>
    <name type="synonym">Caecilia seraphini</name>
    <dbReference type="NCBI Taxonomy" id="260995"/>
    <lineage>
        <taxon>Eukaryota</taxon>
        <taxon>Metazoa</taxon>
        <taxon>Chordata</taxon>
        <taxon>Craniata</taxon>
        <taxon>Vertebrata</taxon>
        <taxon>Euteleostomi</taxon>
        <taxon>Amphibia</taxon>
        <taxon>Gymnophiona</taxon>
        <taxon>Geotrypetes</taxon>
    </lineage>
</organism>
<dbReference type="InParanoid" id="A0A6P8QVH7"/>
<protein>
    <submittedName>
        <fullName evidence="3">Uncharacterized protein C2orf73 homolog isoform X1</fullName>
    </submittedName>
</protein>
<evidence type="ECO:0000313" key="2">
    <source>
        <dbReference type="Proteomes" id="UP000515159"/>
    </source>
</evidence>
<evidence type="ECO:0000313" key="3">
    <source>
        <dbReference type="RefSeq" id="XP_033791618.1"/>
    </source>
</evidence>
<feature type="region of interest" description="Disordered" evidence="1">
    <location>
        <begin position="214"/>
        <end position="238"/>
    </location>
</feature>
<dbReference type="OrthoDB" id="9971371at2759"/>
<dbReference type="PANTHER" id="PTHR35087">
    <property type="entry name" value="SIMILAR TO HYPOTHETICAL PROTEIN FLJ40298"/>
    <property type="match status" value="1"/>
</dbReference>
<sequence>MFNSIEICMARKKRVPERYIPNTFRIFHAKVSDVNLGMEWYGPLHPWEIKEPSVHPKSPNRHNVPHPYYAKFIENNSRYFNEPVCHMKTADTMNEQGVWWTCDLPKSAPYFSPYDMQSTQRSDFQELACITSPASRHSMNPNKFPVHGIVPLVVPKTKSTVPKILQEQISFQHELDCRKSPSEPIRGKHHGSFVWTEIKPVSEPITPKGIKALLSATGSHPPEQPKTGKGNSVKSRMTSPSLCVQHSQQMCDSESHLSKTDFREAAKAYPRIPASGQSSSSISQTAEEDAGHLTKEEPSCYTMSNPLGKPEGRLLPKSMILPASTAIVTELSTIPCINNTKHKLAPLNC</sequence>
<feature type="compositionally biased region" description="Low complexity" evidence="1">
    <location>
        <begin position="275"/>
        <end position="284"/>
    </location>
</feature>
<dbReference type="RefSeq" id="XP_033791618.1">
    <property type="nucleotide sequence ID" value="XM_033935727.1"/>
</dbReference>
<gene>
    <name evidence="3" type="primary">C3H2orf73</name>
</gene>
<keyword evidence="2" id="KW-1185">Reference proteome</keyword>
<feature type="compositionally biased region" description="Basic and acidic residues" evidence="1">
    <location>
        <begin position="289"/>
        <end position="298"/>
    </location>
</feature>
<dbReference type="GeneID" id="117356481"/>
<dbReference type="FunCoup" id="A0A6P8QVH7">
    <property type="interactions" value="15"/>
</dbReference>
<accession>A0A6P8QVH7</accession>
<dbReference type="InterPro" id="IPR031365">
    <property type="entry name" value="CMIP6"/>
</dbReference>
<proteinExistence type="predicted"/>
<feature type="region of interest" description="Disordered" evidence="1">
    <location>
        <begin position="272"/>
        <end position="303"/>
    </location>
</feature>
<dbReference type="Proteomes" id="UP000515159">
    <property type="component" value="Chromosome 3"/>
</dbReference>
<feature type="compositionally biased region" description="Polar residues" evidence="1">
    <location>
        <begin position="229"/>
        <end position="238"/>
    </location>
</feature>
<dbReference type="CTD" id="129852"/>